<reference evidence="1 2" key="1">
    <citation type="submission" date="2015-09" db="EMBL/GenBank/DDBJ databases">
        <title>Aphanizomenon flos-aquae WA102.</title>
        <authorList>
            <person name="Driscoll C."/>
        </authorList>
    </citation>
    <scope>NUCLEOTIDE SEQUENCE [LARGE SCALE GENOMIC DNA]</scope>
    <source>
        <strain evidence="1">WA102</strain>
    </source>
</reference>
<dbReference type="EMBL" id="LJOW01000024">
    <property type="protein sequence ID" value="OBQ44359.1"/>
    <property type="molecule type" value="Genomic_DNA"/>
</dbReference>
<proteinExistence type="predicted"/>
<evidence type="ECO:0000313" key="1">
    <source>
        <dbReference type="EMBL" id="OBQ44359.1"/>
    </source>
</evidence>
<sequence length="121" mass="13730">MAKKDIRNIPFPPLVTINTNEPLTVDKVIIILKSHLDGVSICIRSAEGHPDRGGYFFHIRAKDKTITPLTQCEIYNFEKISVSKLELSELTDFINHCSGLQFSKTAFHLCQSVINFRLDPE</sequence>
<dbReference type="AlphaFoldDB" id="A0A1B7X4R0"/>
<accession>A0A1B7X4R0</accession>
<dbReference type="Proteomes" id="UP000092093">
    <property type="component" value="Unassembled WGS sequence"/>
</dbReference>
<name>A0A1B7X4R0_APHFL</name>
<gene>
    <name evidence="1" type="ORF">AN484_07440</name>
</gene>
<evidence type="ECO:0000313" key="2">
    <source>
        <dbReference type="Proteomes" id="UP000092093"/>
    </source>
</evidence>
<comment type="caution">
    <text evidence="1">The sequence shown here is derived from an EMBL/GenBank/DDBJ whole genome shotgun (WGS) entry which is preliminary data.</text>
</comment>
<organism evidence="1 2">
    <name type="scientific">Aphanizomenon flos-aquae WA102</name>
    <dbReference type="NCBI Taxonomy" id="1710896"/>
    <lineage>
        <taxon>Bacteria</taxon>
        <taxon>Bacillati</taxon>
        <taxon>Cyanobacteriota</taxon>
        <taxon>Cyanophyceae</taxon>
        <taxon>Nostocales</taxon>
        <taxon>Aphanizomenonaceae</taxon>
        <taxon>Aphanizomenon</taxon>
    </lineage>
</organism>
<protein>
    <submittedName>
        <fullName evidence="1">Uncharacterized protein</fullName>
    </submittedName>
</protein>